<feature type="signal peptide" evidence="1">
    <location>
        <begin position="1"/>
        <end position="21"/>
    </location>
</feature>
<dbReference type="GO" id="GO:0008757">
    <property type="term" value="F:S-adenosylmethionine-dependent methyltransferase activity"/>
    <property type="evidence" value="ECO:0007669"/>
    <property type="project" value="InterPro"/>
</dbReference>
<feature type="domain" description="UVR" evidence="2">
    <location>
        <begin position="95"/>
        <end position="124"/>
    </location>
</feature>
<dbReference type="PANTHER" id="PTHR43036">
    <property type="entry name" value="OSJNBB0011N17.9 PROTEIN"/>
    <property type="match status" value="1"/>
</dbReference>
<dbReference type="Gene3D" id="3.40.50.150">
    <property type="entry name" value="Vaccinia Virus protein VP39"/>
    <property type="match status" value="1"/>
</dbReference>
<evidence type="ECO:0000259" key="2">
    <source>
        <dbReference type="Pfam" id="PF02151"/>
    </source>
</evidence>
<dbReference type="EMBL" id="HBFK01022469">
    <property type="protein sequence ID" value="CAD8747393.1"/>
    <property type="molecule type" value="Transcribed_RNA"/>
</dbReference>
<evidence type="ECO:0000259" key="3">
    <source>
        <dbReference type="Pfam" id="PF08241"/>
    </source>
</evidence>
<dbReference type="SUPFAM" id="SSF53335">
    <property type="entry name" value="S-adenosyl-L-methionine-dependent methyltransferases"/>
    <property type="match status" value="1"/>
</dbReference>
<evidence type="ECO:0000256" key="1">
    <source>
        <dbReference type="SAM" id="SignalP"/>
    </source>
</evidence>
<reference evidence="4" key="1">
    <citation type="submission" date="2021-01" db="EMBL/GenBank/DDBJ databases">
        <authorList>
            <person name="Corre E."/>
            <person name="Pelletier E."/>
            <person name="Niang G."/>
            <person name="Scheremetjew M."/>
            <person name="Finn R."/>
            <person name="Kale V."/>
            <person name="Holt S."/>
            <person name="Cochrane G."/>
            <person name="Meng A."/>
            <person name="Brown T."/>
            <person name="Cohen L."/>
        </authorList>
    </citation>
    <scope>NUCLEOTIDE SEQUENCE</scope>
    <source>
        <strain evidence="4">CCMP441</strain>
    </source>
</reference>
<protein>
    <recommendedName>
        <fullName evidence="5">Methyltransferase type 11 domain-containing protein</fullName>
    </recommendedName>
</protein>
<dbReference type="CDD" id="cd02440">
    <property type="entry name" value="AdoMet_MTases"/>
    <property type="match status" value="1"/>
</dbReference>
<dbReference type="InterPro" id="IPR013216">
    <property type="entry name" value="Methyltransf_11"/>
</dbReference>
<feature type="domain" description="Methyltransferase type 11" evidence="3">
    <location>
        <begin position="241"/>
        <end position="313"/>
    </location>
</feature>
<sequence>MKLRHILRLVVCVSLAGGAGGFVTQLAPNGAGVRFPGDFTGVRSGPVRGSFGRTGWGCGVKRSLLLMAAGGTGQEGSLGPDHYEAGDDEESVTVARLRSKLQSAVENEDYLEAARLKDELQQVQRWSVKRRFGNDDAGAAATLGQAERDDAGFGLERRTTSDEIILARQPASLVLSQEERTRDDEADDALFYTKPRLTMHYDVQYATKLQGLYTERLQEGSRILDLGASCASLLPPEKGLSVWGVGMNMVEMEVNECLSHRMVLDLNASPNLPFLDESFDGVILSGVMPYLIEPESVLAEVIRVLTPAGVVIVSFSDRMWMSKATQAWKSRGNLGRCQLVQECMRAAGGLTEPEMIVDAPFLNPVGQLLPALRDQAGGDPFLAVVAYKGFPPQGWAMQIDATNTVRLPFVDTTVQALKVTPFAAMYLIYILLQHSLH</sequence>
<evidence type="ECO:0000313" key="4">
    <source>
        <dbReference type="EMBL" id="CAD8747393.1"/>
    </source>
</evidence>
<name>A0A7S0TY22_HEMAN</name>
<dbReference type="PANTHER" id="PTHR43036:SF2">
    <property type="entry name" value="OS04G0481300 PROTEIN"/>
    <property type="match status" value="1"/>
</dbReference>
<proteinExistence type="predicted"/>
<dbReference type="AlphaFoldDB" id="A0A7S0TY22"/>
<dbReference type="Pfam" id="PF02151">
    <property type="entry name" value="UVR"/>
    <property type="match status" value="1"/>
</dbReference>
<keyword evidence="1" id="KW-0732">Signal</keyword>
<dbReference type="InterPro" id="IPR001943">
    <property type="entry name" value="UVR_dom"/>
</dbReference>
<feature type="chain" id="PRO_5031276856" description="Methyltransferase type 11 domain-containing protein" evidence="1">
    <location>
        <begin position="22"/>
        <end position="437"/>
    </location>
</feature>
<accession>A0A7S0TY22</accession>
<organism evidence="4">
    <name type="scientific">Hemiselmis andersenii</name>
    <name type="common">Cryptophyte alga</name>
    <dbReference type="NCBI Taxonomy" id="464988"/>
    <lineage>
        <taxon>Eukaryota</taxon>
        <taxon>Cryptophyceae</taxon>
        <taxon>Cryptomonadales</taxon>
        <taxon>Hemiselmidaceae</taxon>
        <taxon>Hemiselmis</taxon>
    </lineage>
</organism>
<gene>
    <name evidence="4" type="ORF">HAND1043_LOCUS13890</name>
</gene>
<dbReference type="InterPro" id="IPR029063">
    <property type="entry name" value="SAM-dependent_MTases_sf"/>
</dbReference>
<dbReference type="Pfam" id="PF08241">
    <property type="entry name" value="Methyltransf_11"/>
    <property type="match status" value="1"/>
</dbReference>
<evidence type="ECO:0008006" key="5">
    <source>
        <dbReference type="Google" id="ProtNLM"/>
    </source>
</evidence>